<feature type="transmembrane region" description="Helical" evidence="2">
    <location>
        <begin position="566"/>
        <end position="593"/>
    </location>
</feature>
<dbReference type="PANTHER" id="PTHR34211:SF3">
    <property type="entry name" value="CALCINEURIN-LIKE METALLO-PHOSPHOESTERASE SUPERFAMILY PROTEIN"/>
    <property type="match status" value="1"/>
</dbReference>
<evidence type="ECO:0000256" key="1">
    <source>
        <dbReference type="SAM" id="MobiDB-lite"/>
    </source>
</evidence>
<feature type="transmembrane region" description="Helical" evidence="2">
    <location>
        <begin position="460"/>
        <end position="480"/>
    </location>
</feature>
<feature type="region of interest" description="Disordered" evidence="1">
    <location>
        <begin position="328"/>
        <end position="371"/>
    </location>
</feature>
<evidence type="ECO:0000256" key="2">
    <source>
        <dbReference type="SAM" id="Phobius"/>
    </source>
</evidence>
<accession>A0ABV0GM70</accession>
<dbReference type="InterPro" id="IPR029052">
    <property type="entry name" value="Metallo-depent_PP-like"/>
</dbReference>
<sequence length="676" mass="72862">MSLARTALKVAAATVFADFGDKRELEGSFPSDSLSLDKIPLPGQPAQPAVSSRGLPSPGDLRDGRAAAAGATEMWLDFAADLGDGFDATYTVASLLAQDTLTVDGHELPRGRVLVLGGDEVYPVASPAAYENRMVGPYRAAFPPALRGPLSALKHVDYAHSGPPNASPVMLALPGNHDWYDGLTSFIRVFTRQRSIGGWRTIQTRSYFALRLTGTPPGPGRNGTPGWWLLGLDSQLGQYIDEPQLDYFYRNVTVQLQPGDAIILCVAAPFWVDATQPGWGDFRQVNFFEQDYLRRRFNPGTGLFDATGASVRLWLTGDLHHYSRYEDSRYEDSPYADSPYEDSPSEDSPSPETSGTQHQTPDPGRTQMITCGLGGAYLSDTHGLPEHLTLPAASAAPGESSSLRQPQQTTTQQTGTEQPDTGRVFTRMPTTFPGQGHSRLLGPQLANPFSQFWLPIRNPGFGLSLGIMHVVAALTLWTVFSAFRGEAFVDSLRSLTRGDTPVLVIVLILAVPLLLAVASLSARSLGLAQAGIVVFARGALYQLSALAVSTAVVILIPWPVSWPDVVILLLVLALVHLGGWALGSEAFALYILATPSGEVATWKMSGQAIEDHKGFLRIHLSSDANLTVYPLMVDTVCRDWKLATNDDGARPVPVAGLPAVRLLEEPITIAWKGSTP</sequence>
<feature type="region of interest" description="Disordered" evidence="1">
    <location>
        <begin position="34"/>
        <end position="62"/>
    </location>
</feature>
<gene>
    <name evidence="3" type="ORF">V3C41_00735</name>
</gene>
<protein>
    <recommendedName>
        <fullName evidence="5">Calcineurin-like phosphoesterase domain-containing protein</fullName>
    </recommendedName>
</protein>
<dbReference type="Proteomes" id="UP001448614">
    <property type="component" value="Unassembled WGS sequence"/>
</dbReference>
<dbReference type="EMBL" id="JBBMFV010000002">
    <property type="protein sequence ID" value="MEO3939590.1"/>
    <property type="molecule type" value="Genomic_DNA"/>
</dbReference>
<keyword evidence="4" id="KW-1185">Reference proteome</keyword>
<organism evidence="3 4">
    <name type="scientific">Paenarthrobacter nicotinovorans</name>
    <name type="common">Arthrobacter nicotinovorans</name>
    <dbReference type="NCBI Taxonomy" id="29320"/>
    <lineage>
        <taxon>Bacteria</taxon>
        <taxon>Bacillati</taxon>
        <taxon>Actinomycetota</taxon>
        <taxon>Actinomycetes</taxon>
        <taxon>Micrococcales</taxon>
        <taxon>Micrococcaceae</taxon>
        <taxon>Paenarthrobacter</taxon>
    </lineage>
</organism>
<evidence type="ECO:0008006" key="5">
    <source>
        <dbReference type="Google" id="ProtNLM"/>
    </source>
</evidence>
<keyword evidence="2" id="KW-0812">Transmembrane</keyword>
<evidence type="ECO:0000313" key="4">
    <source>
        <dbReference type="Proteomes" id="UP001448614"/>
    </source>
</evidence>
<feature type="transmembrane region" description="Helical" evidence="2">
    <location>
        <begin position="500"/>
        <end position="518"/>
    </location>
</feature>
<proteinExistence type="predicted"/>
<comment type="caution">
    <text evidence="3">The sequence shown here is derived from an EMBL/GenBank/DDBJ whole genome shotgun (WGS) entry which is preliminary data.</text>
</comment>
<dbReference type="RefSeq" id="WP_347781567.1">
    <property type="nucleotide sequence ID" value="NZ_JBBMFV010000002.1"/>
</dbReference>
<dbReference type="SUPFAM" id="SSF56300">
    <property type="entry name" value="Metallo-dependent phosphatases"/>
    <property type="match status" value="1"/>
</dbReference>
<reference evidence="3 4" key="1">
    <citation type="journal article" date="2024" name="Appl. Microbiol. Biotechnol.">
        <title>Biosynthetic gene clusters with biotechnological applications in novel Antarctic isolates from Actinomycetota.</title>
        <authorList>
            <person name="Bruna P."/>
            <person name="Nunez-Montero K."/>
            <person name="Contreras M.J."/>
            <person name="Leal K."/>
            <person name="Garcia M."/>
            <person name="Abanto M."/>
            <person name="Barrientos L."/>
        </authorList>
    </citation>
    <scope>NUCLEOTIDE SEQUENCE [LARGE SCALE GENOMIC DNA]</scope>
    <source>
        <strain evidence="3 4">Se16.17</strain>
    </source>
</reference>
<feature type="region of interest" description="Disordered" evidence="1">
    <location>
        <begin position="393"/>
        <end position="422"/>
    </location>
</feature>
<feature type="transmembrane region" description="Helical" evidence="2">
    <location>
        <begin position="539"/>
        <end position="560"/>
    </location>
</feature>
<keyword evidence="2" id="KW-0472">Membrane</keyword>
<evidence type="ECO:0000313" key="3">
    <source>
        <dbReference type="EMBL" id="MEO3939590.1"/>
    </source>
</evidence>
<keyword evidence="2" id="KW-1133">Transmembrane helix</keyword>
<dbReference type="PANTHER" id="PTHR34211">
    <property type="entry name" value="CALCINEURIN-LIKE METALLO-PHOSPHOESTERASE SUPERFAMILY PROTEIN"/>
    <property type="match status" value="1"/>
</dbReference>
<name>A0ABV0GM70_PAENI</name>